<feature type="region of interest" description="Disordered" evidence="1">
    <location>
        <begin position="1"/>
        <end position="37"/>
    </location>
</feature>
<dbReference type="AlphaFoldDB" id="A0A518BM48"/>
<sequence length="435" mass="47602">MIASHSTEQAVVHEDAQDDARLDRSPRAGMARGHDRGELVEVKADECLAADEGHGRVLLPKEINTRNSELEQGKRRIQPNPACAVRHSPFRQRRRPVPGRVRPWALPDHRRAIARLNSRKELRHGSVSPLPIDRPASVAEVERRHLVDFAVVRACQAPRWPRTPQAGVAPPQLPTAQGRWLHLQASAALRLLPTRAHPGYQKGLRDTGAEGRERVPVNSAVLGDPYLGRGRLVRVSGQRLPQHAALDAEPEQLLEEGHGDPVVPSNPPRGRAEDGVPTSTASSPSISSMHRGIPDLWCSHGHARSGHTSTKGTPHLPRRPLNASSDASSSTGTSARSTATRCLHSPRLESLPTRRAIWPTTSGSCASTWECGRTTGTTQGPPILDASPGPRRRGRSSGVPPWLHRGLPGHPEGRPRRARRHLEDWELDYRRGNSG</sequence>
<organism evidence="2 3">
    <name type="scientific">Engelhardtia mirabilis</name>
    <dbReference type="NCBI Taxonomy" id="2528011"/>
    <lineage>
        <taxon>Bacteria</taxon>
        <taxon>Pseudomonadati</taxon>
        <taxon>Planctomycetota</taxon>
        <taxon>Planctomycetia</taxon>
        <taxon>Planctomycetia incertae sedis</taxon>
        <taxon>Engelhardtia</taxon>
    </lineage>
</organism>
<evidence type="ECO:0000313" key="2">
    <source>
        <dbReference type="EMBL" id="QDU68058.1"/>
    </source>
</evidence>
<feature type="compositionally biased region" description="Basic and acidic residues" evidence="1">
    <location>
        <begin position="11"/>
        <end position="37"/>
    </location>
</feature>
<feature type="compositionally biased region" description="Low complexity" evidence="1">
    <location>
        <begin position="323"/>
        <end position="340"/>
    </location>
</feature>
<protein>
    <submittedName>
        <fullName evidence="2">Uncharacterized protein</fullName>
    </submittedName>
</protein>
<keyword evidence="3" id="KW-1185">Reference proteome</keyword>
<dbReference type="KEGG" id="pbap:Pla133_31500"/>
<reference evidence="2 3" key="1">
    <citation type="submission" date="2019-02" db="EMBL/GenBank/DDBJ databases">
        <title>Deep-cultivation of Planctomycetes and their phenomic and genomic characterization uncovers novel biology.</title>
        <authorList>
            <person name="Wiegand S."/>
            <person name="Jogler M."/>
            <person name="Boedeker C."/>
            <person name="Pinto D."/>
            <person name="Vollmers J."/>
            <person name="Rivas-Marin E."/>
            <person name="Kohn T."/>
            <person name="Peeters S.H."/>
            <person name="Heuer A."/>
            <person name="Rast P."/>
            <person name="Oberbeckmann S."/>
            <person name="Bunk B."/>
            <person name="Jeske O."/>
            <person name="Meyerdierks A."/>
            <person name="Storesund J.E."/>
            <person name="Kallscheuer N."/>
            <person name="Luecker S."/>
            <person name="Lage O.M."/>
            <person name="Pohl T."/>
            <person name="Merkel B.J."/>
            <person name="Hornburger P."/>
            <person name="Mueller R.-W."/>
            <person name="Bruemmer F."/>
            <person name="Labrenz M."/>
            <person name="Spormann A.M."/>
            <person name="Op den Camp H."/>
            <person name="Overmann J."/>
            <person name="Amann R."/>
            <person name="Jetten M.S.M."/>
            <person name="Mascher T."/>
            <person name="Medema M.H."/>
            <person name="Devos D.P."/>
            <person name="Kaster A.-K."/>
            <person name="Ovreas L."/>
            <person name="Rohde M."/>
            <person name="Galperin M.Y."/>
            <person name="Jogler C."/>
        </authorList>
    </citation>
    <scope>NUCLEOTIDE SEQUENCE [LARGE SCALE GENOMIC DNA]</scope>
    <source>
        <strain evidence="2 3">Pla133</strain>
    </source>
</reference>
<evidence type="ECO:0000256" key="1">
    <source>
        <dbReference type="SAM" id="MobiDB-lite"/>
    </source>
</evidence>
<accession>A0A518BM48</accession>
<feature type="region of interest" description="Disordered" evidence="1">
    <location>
        <begin position="256"/>
        <end position="348"/>
    </location>
</feature>
<name>A0A518BM48_9BACT</name>
<feature type="compositionally biased region" description="Basic and acidic residues" evidence="1">
    <location>
        <begin position="411"/>
        <end position="435"/>
    </location>
</feature>
<feature type="compositionally biased region" description="Low complexity" evidence="1">
    <location>
        <begin position="277"/>
        <end position="288"/>
    </location>
</feature>
<proteinExistence type="predicted"/>
<dbReference type="EMBL" id="CP036287">
    <property type="protein sequence ID" value="QDU68058.1"/>
    <property type="molecule type" value="Genomic_DNA"/>
</dbReference>
<gene>
    <name evidence="2" type="ORF">Pla133_31500</name>
</gene>
<dbReference type="Proteomes" id="UP000316921">
    <property type="component" value="Chromosome"/>
</dbReference>
<evidence type="ECO:0000313" key="3">
    <source>
        <dbReference type="Proteomes" id="UP000316921"/>
    </source>
</evidence>
<feature type="region of interest" description="Disordered" evidence="1">
    <location>
        <begin position="368"/>
        <end position="435"/>
    </location>
</feature>